<feature type="non-terminal residue" evidence="1">
    <location>
        <position position="1"/>
    </location>
</feature>
<sequence length="76" mass="8853">SHLLQRHLVEQSDSRGWDPGVVHNCMCLEPGNLWYLIQQYPGIGTSDKLPFRLQQVMLEALNYHASRGWIHRDVKL</sequence>
<dbReference type="GeneID" id="19988708"/>
<accession>V9DIS7</accession>
<evidence type="ECO:0000313" key="1">
    <source>
        <dbReference type="EMBL" id="ETI26770.1"/>
    </source>
</evidence>
<dbReference type="HOGENOM" id="CLU_2661155_0_0_1"/>
<gene>
    <name evidence="1" type="ORF">G647_10215</name>
</gene>
<evidence type="ECO:0000313" key="2">
    <source>
        <dbReference type="Proteomes" id="UP000030678"/>
    </source>
</evidence>
<dbReference type="SUPFAM" id="SSF56112">
    <property type="entry name" value="Protein kinase-like (PK-like)"/>
    <property type="match status" value="1"/>
</dbReference>
<dbReference type="EMBL" id="KB822700">
    <property type="protein sequence ID" value="ETI26770.1"/>
    <property type="molecule type" value="Genomic_DNA"/>
</dbReference>
<dbReference type="RefSeq" id="XP_008724429.1">
    <property type="nucleotide sequence ID" value="XM_008726207.1"/>
</dbReference>
<dbReference type="InterPro" id="IPR011009">
    <property type="entry name" value="Kinase-like_dom_sf"/>
</dbReference>
<dbReference type="OrthoDB" id="4149407at2759"/>
<dbReference type="VEuPathDB" id="FungiDB:G647_10215"/>
<dbReference type="Proteomes" id="UP000030678">
    <property type="component" value="Unassembled WGS sequence"/>
</dbReference>
<protein>
    <recommendedName>
        <fullName evidence="3">Protein kinase domain-containing protein</fullName>
    </recommendedName>
</protein>
<name>V9DIS7_9EURO</name>
<organism evidence="1 2">
    <name type="scientific">Cladophialophora carrionii CBS 160.54</name>
    <dbReference type="NCBI Taxonomy" id="1279043"/>
    <lineage>
        <taxon>Eukaryota</taxon>
        <taxon>Fungi</taxon>
        <taxon>Dikarya</taxon>
        <taxon>Ascomycota</taxon>
        <taxon>Pezizomycotina</taxon>
        <taxon>Eurotiomycetes</taxon>
        <taxon>Chaetothyriomycetidae</taxon>
        <taxon>Chaetothyriales</taxon>
        <taxon>Herpotrichiellaceae</taxon>
        <taxon>Cladophialophora</taxon>
    </lineage>
</organism>
<reference evidence="1 2" key="1">
    <citation type="submission" date="2013-03" db="EMBL/GenBank/DDBJ databases">
        <title>The Genome Sequence of Cladophialophora carrionii CBS 160.54.</title>
        <authorList>
            <consortium name="The Broad Institute Genomics Platform"/>
            <person name="Cuomo C."/>
            <person name="de Hoog S."/>
            <person name="Gorbushina A."/>
            <person name="Walker B."/>
            <person name="Young S.K."/>
            <person name="Zeng Q."/>
            <person name="Gargeya S."/>
            <person name="Fitzgerald M."/>
            <person name="Haas B."/>
            <person name="Abouelleil A."/>
            <person name="Allen A.W."/>
            <person name="Alvarado L."/>
            <person name="Arachchi H.M."/>
            <person name="Berlin A.M."/>
            <person name="Chapman S.B."/>
            <person name="Gainer-Dewar J."/>
            <person name="Goldberg J."/>
            <person name="Griggs A."/>
            <person name="Gujja S."/>
            <person name="Hansen M."/>
            <person name="Howarth C."/>
            <person name="Imamovic A."/>
            <person name="Ireland A."/>
            <person name="Larimer J."/>
            <person name="McCowan C."/>
            <person name="Murphy C."/>
            <person name="Pearson M."/>
            <person name="Poon T.W."/>
            <person name="Priest M."/>
            <person name="Roberts A."/>
            <person name="Saif S."/>
            <person name="Shea T."/>
            <person name="Sisk P."/>
            <person name="Sykes S."/>
            <person name="Wortman J."/>
            <person name="Nusbaum C."/>
            <person name="Birren B."/>
        </authorList>
    </citation>
    <scope>NUCLEOTIDE SEQUENCE [LARGE SCALE GENOMIC DNA]</scope>
    <source>
        <strain evidence="1 2">CBS 160.54</strain>
    </source>
</reference>
<feature type="non-terminal residue" evidence="1">
    <location>
        <position position="76"/>
    </location>
</feature>
<evidence type="ECO:0008006" key="3">
    <source>
        <dbReference type="Google" id="ProtNLM"/>
    </source>
</evidence>
<proteinExistence type="predicted"/>
<dbReference type="AlphaFoldDB" id="V9DIS7"/>